<evidence type="ECO:0000259" key="8">
    <source>
        <dbReference type="PROSITE" id="PS50850"/>
    </source>
</evidence>
<dbReference type="EMBL" id="DSAC01000088">
    <property type="protein sequence ID" value="HHO74367.1"/>
    <property type="molecule type" value="Genomic_DNA"/>
</dbReference>
<keyword evidence="5 7" id="KW-1133">Transmembrane helix</keyword>
<protein>
    <submittedName>
        <fullName evidence="9">MFS transporter</fullName>
    </submittedName>
</protein>
<dbReference type="PROSITE" id="PS50850">
    <property type="entry name" value="MFS"/>
    <property type="match status" value="1"/>
</dbReference>
<dbReference type="PANTHER" id="PTHR23517">
    <property type="entry name" value="RESISTANCE PROTEIN MDTM, PUTATIVE-RELATED-RELATED"/>
    <property type="match status" value="1"/>
</dbReference>
<feature type="transmembrane region" description="Helical" evidence="7">
    <location>
        <begin position="47"/>
        <end position="67"/>
    </location>
</feature>
<reference evidence="9" key="1">
    <citation type="journal article" date="2020" name="mSystems">
        <title>Genome- and Community-Level Interaction Insights into Carbon Utilization and Element Cycling Functions of Hydrothermarchaeota in Hydrothermal Sediment.</title>
        <authorList>
            <person name="Zhou Z."/>
            <person name="Liu Y."/>
            <person name="Xu W."/>
            <person name="Pan J."/>
            <person name="Luo Z.H."/>
            <person name="Li M."/>
        </authorList>
    </citation>
    <scope>NUCLEOTIDE SEQUENCE [LARGE SCALE GENOMIC DNA]</scope>
    <source>
        <strain evidence="9">SpSt-114</strain>
    </source>
</reference>
<dbReference type="Pfam" id="PF07690">
    <property type="entry name" value="MFS_1"/>
    <property type="match status" value="1"/>
</dbReference>
<feature type="transmembrane region" description="Helical" evidence="7">
    <location>
        <begin position="12"/>
        <end position="35"/>
    </location>
</feature>
<feature type="transmembrane region" description="Helical" evidence="7">
    <location>
        <begin position="336"/>
        <end position="357"/>
    </location>
</feature>
<dbReference type="Gene3D" id="1.20.1250.20">
    <property type="entry name" value="MFS general substrate transporter like domains"/>
    <property type="match status" value="1"/>
</dbReference>
<gene>
    <name evidence="9" type="ORF">ENN04_07035</name>
</gene>
<dbReference type="GO" id="GO:0005886">
    <property type="term" value="C:plasma membrane"/>
    <property type="evidence" value="ECO:0007669"/>
    <property type="project" value="UniProtKB-SubCell"/>
</dbReference>
<comment type="subcellular location">
    <subcellularLocation>
        <location evidence="1">Cell membrane</location>
        <topology evidence="1">Multi-pass membrane protein</topology>
    </subcellularLocation>
</comment>
<feature type="transmembrane region" description="Helical" evidence="7">
    <location>
        <begin position="136"/>
        <end position="159"/>
    </location>
</feature>
<dbReference type="GO" id="GO:0022857">
    <property type="term" value="F:transmembrane transporter activity"/>
    <property type="evidence" value="ECO:0007669"/>
    <property type="project" value="InterPro"/>
</dbReference>
<dbReference type="PANTHER" id="PTHR23517:SF2">
    <property type="entry name" value="MULTIDRUG RESISTANCE PROTEIN MDTH"/>
    <property type="match status" value="1"/>
</dbReference>
<feature type="transmembrane region" description="Helical" evidence="7">
    <location>
        <begin position="103"/>
        <end position="124"/>
    </location>
</feature>
<evidence type="ECO:0000313" key="9">
    <source>
        <dbReference type="EMBL" id="HHO74367.1"/>
    </source>
</evidence>
<evidence type="ECO:0000256" key="2">
    <source>
        <dbReference type="ARBA" id="ARBA00022448"/>
    </source>
</evidence>
<keyword evidence="2" id="KW-0813">Transport</keyword>
<dbReference type="AlphaFoldDB" id="A0A7C5SXH1"/>
<evidence type="ECO:0000256" key="4">
    <source>
        <dbReference type="ARBA" id="ARBA00022692"/>
    </source>
</evidence>
<dbReference type="InterPro" id="IPR036259">
    <property type="entry name" value="MFS_trans_sf"/>
</dbReference>
<feature type="transmembrane region" description="Helical" evidence="7">
    <location>
        <begin position="363"/>
        <end position="385"/>
    </location>
</feature>
<dbReference type="InterPro" id="IPR020846">
    <property type="entry name" value="MFS_dom"/>
</dbReference>
<keyword evidence="6 7" id="KW-0472">Membrane</keyword>
<comment type="caution">
    <text evidence="9">The sequence shown here is derived from an EMBL/GenBank/DDBJ whole genome shotgun (WGS) entry which is preliminary data.</text>
</comment>
<organism evidence="9">
    <name type="scientific">Thermocrinis ruber</name>
    <dbReference type="NCBI Taxonomy" id="75906"/>
    <lineage>
        <taxon>Bacteria</taxon>
        <taxon>Pseudomonadati</taxon>
        <taxon>Aquificota</taxon>
        <taxon>Aquificia</taxon>
        <taxon>Aquificales</taxon>
        <taxon>Aquificaceae</taxon>
        <taxon>Thermocrinis</taxon>
    </lineage>
</organism>
<accession>A0A7C5SXH1</accession>
<feature type="domain" description="Major facilitator superfamily (MFS) profile" evidence="8">
    <location>
        <begin position="12"/>
        <end position="388"/>
    </location>
</feature>
<feature type="transmembrane region" description="Helical" evidence="7">
    <location>
        <begin position="212"/>
        <end position="238"/>
    </location>
</feature>
<feature type="transmembrane region" description="Helical" evidence="7">
    <location>
        <begin position="250"/>
        <end position="269"/>
    </location>
</feature>
<dbReference type="InterPro" id="IPR050171">
    <property type="entry name" value="MFS_Transporters"/>
</dbReference>
<name>A0A7C5SXH1_9AQUI</name>
<evidence type="ECO:0000256" key="1">
    <source>
        <dbReference type="ARBA" id="ARBA00004651"/>
    </source>
</evidence>
<feature type="transmembrane region" description="Helical" evidence="7">
    <location>
        <begin position="165"/>
        <end position="185"/>
    </location>
</feature>
<dbReference type="InterPro" id="IPR011701">
    <property type="entry name" value="MFS"/>
</dbReference>
<feature type="transmembrane region" description="Helical" evidence="7">
    <location>
        <begin position="278"/>
        <end position="295"/>
    </location>
</feature>
<feature type="transmembrane region" description="Helical" evidence="7">
    <location>
        <begin position="79"/>
        <end position="97"/>
    </location>
</feature>
<evidence type="ECO:0000256" key="3">
    <source>
        <dbReference type="ARBA" id="ARBA00022475"/>
    </source>
</evidence>
<evidence type="ECO:0000256" key="5">
    <source>
        <dbReference type="ARBA" id="ARBA00022989"/>
    </source>
</evidence>
<evidence type="ECO:0000256" key="6">
    <source>
        <dbReference type="ARBA" id="ARBA00023136"/>
    </source>
</evidence>
<keyword evidence="3" id="KW-1003">Cell membrane</keyword>
<sequence length="388" mass="43476">MLKGLTKEEKRVVFGISFAVAVRMLGLFLLLPVLSPYLKTLEGATPLLIGLAIGVYGFSQAFLQIPFGYLSDKLGRKPVIIFGMATYILGSLMGGMAKNIWFMVLARFIQGFGAVSSAMTALSADLTREEVRTRAFAFIGASISLVFTLSIVFAPILASTLGVPFIFYLTALLSLLATLYVALFIPEPKTHHREIEPTLRNFSLVLKDKNQAFLNLSIALLHAFLVVVFTVVPYQLVYEYQFPKVEHWKVYLPALLLSLAFMVPSIVYAEKKKKFREVFLLGILLIALGFLLAFLKNSFFTLVLLVFFFLVGFHLLEPLIPSLLTRLTHRDIRGLSLGFFNTTQFVGAFLGGLWGGFVLKHGLIYMAVFGFLFSLLWLFGAYLWFKRL</sequence>
<dbReference type="CDD" id="cd17472">
    <property type="entry name" value="MFS_YajR_like"/>
    <property type="match status" value="1"/>
</dbReference>
<feature type="transmembrane region" description="Helical" evidence="7">
    <location>
        <begin position="301"/>
        <end position="324"/>
    </location>
</feature>
<proteinExistence type="predicted"/>
<dbReference type="SUPFAM" id="SSF103473">
    <property type="entry name" value="MFS general substrate transporter"/>
    <property type="match status" value="1"/>
</dbReference>
<evidence type="ECO:0000256" key="7">
    <source>
        <dbReference type="SAM" id="Phobius"/>
    </source>
</evidence>
<keyword evidence="4 7" id="KW-0812">Transmembrane</keyword>